<sequence length="72" mass="8442">MNPLNNIWNYNYIQQQAQQQYHQSQVQQVLETAHKLQDFLDSADKVDPAYQAAMTANCCVVLLEYMKKHNII</sequence>
<dbReference type="AlphaFoldDB" id="A0A1Y3U6X9"/>
<evidence type="ECO:0000313" key="2">
    <source>
        <dbReference type="Proteomes" id="UP000195455"/>
    </source>
</evidence>
<dbReference type="EMBL" id="NFHM01000013">
    <property type="protein sequence ID" value="OUN42179.1"/>
    <property type="molecule type" value="Genomic_DNA"/>
</dbReference>
<evidence type="ECO:0000313" key="1">
    <source>
        <dbReference type="EMBL" id="OUN42179.1"/>
    </source>
</evidence>
<gene>
    <name evidence="1" type="ORF">B5G26_09400</name>
</gene>
<dbReference type="Proteomes" id="UP000195455">
    <property type="component" value="Unassembled WGS sequence"/>
</dbReference>
<reference evidence="2" key="1">
    <citation type="submission" date="2017-04" db="EMBL/GenBank/DDBJ databases">
        <title>Function of individual gut microbiota members based on whole genome sequencing of pure cultures obtained from chicken caecum.</title>
        <authorList>
            <person name="Medvecky M."/>
            <person name="Cejkova D."/>
            <person name="Polansky O."/>
            <person name="Karasova D."/>
            <person name="Kubasova T."/>
            <person name="Cizek A."/>
            <person name="Rychlik I."/>
        </authorList>
    </citation>
    <scope>NUCLEOTIDE SEQUENCE [LARGE SCALE GENOMIC DNA]</scope>
    <source>
        <strain evidence="2">An75</strain>
    </source>
</reference>
<accession>A0A1Y3U6X9</accession>
<dbReference type="RefSeq" id="WP_087989437.1">
    <property type="nucleotide sequence ID" value="NZ_NFHM01000013.1"/>
</dbReference>
<comment type="caution">
    <text evidence="1">The sequence shown here is derived from an EMBL/GenBank/DDBJ whole genome shotgun (WGS) entry which is preliminary data.</text>
</comment>
<proteinExistence type="predicted"/>
<organism evidence="1 2">
    <name type="scientific">Anaerotignum lactatifermentans</name>
    <dbReference type="NCBI Taxonomy" id="160404"/>
    <lineage>
        <taxon>Bacteria</taxon>
        <taxon>Bacillati</taxon>
        <taxon>Bacillota</taxon>
        <taxon>Clostridia</taxon>
        <taxon>Lachnospirales</taxon>
        <taxon>Anaerotignaceae</taxon>
        <taxon>Anaerotignum</taxon>
    </lineage>
</organism>
<protein>
    <submittedName>
        <fullName evidence="1">Uncharacterized protein</fullName>
    </submittedName>
</protein>
<name>A0A1Y3U6X9_9FIRM</name>